<organism evidence="2 3">
    <name type="scientific">Drosophila willistoni</name>
    <name type="common">Fruit fly</name>
    <dbReference type="NCBI Taxonomy" id="7260"/>
    <lineage>
        <taxon>Eukaryota</taxon>
        <taxon>Metazoa</taxon>
        <taxon>Ecdysozoa</taxon>
        <taxon>Arthropoda</taxon>
        <taxon>Hexapoda</taxon>
        <taxon>Insecta</taxon>
        <taxon>Pterygota</taxon>
        <taxon>Neoptera</taxon>
        <taxon>Endopterygota</taxon>
        <taxon>Diptera</taxon>
        <taxon>Brachycera</taxon>
        <taxon>Muscomorpha</taxon>
        <taxon>Ephydroidea</taxon>
        <taxon>Drosophilidae</taxon>
        <taxon>Drosophila</taxon>
        <taxon>Sophophora</taxon>
    </lineage>
</organism>
<dbReference type="eggNOG" id="ENOG502T90E">
    <property type="taxonomic scope" value="Eukaryota"/>
</dbReference>
<keyword evidence="3" id="KW-1185">Reference proteome</keyword>
<gene>
    <name evidence="2" type="primary">Dwil\GK12712</name>
    <name evidence="2" type="ORF">Dwil_GK12712</name>
</gene>
<dbReference type="Proteomes" id="UP000007798">
    <property type="component" value="Unassembled WGS sequence"/>
</dbReference>
<feature type="compositionally biased region" description="Pro residues" evidence="1">
    <location>
        <begin position="157"/>
        <end position="166"/>
    </location>
</feature>
<feature type="region of interest" description="Disordered" evidence="1">
    <location>
        <begin position="144"/>
        <end position="183"/>
    </location>
</feature>
<dbReference type="HOGENOM" id="CLU_555842_0_0_1"/>
<dbReference type="AlphaFoldDB" id="B4N3E4"/>
<dbReference type="InParanoid" id="B4N3E4"/>
<feature type="region of interest" description="Disordered" evidence="1">
    <location>
        <begin position="229"/>
        <end position="298"/>
    </location>
</feature>
<dbReference type="OrthoDB" id="7873011at2759"/>
<accession>B4N3E4</accession>
<evidence type="ECO:0000256" key="1">
    <source>
        <dbReference type="SAM" id="MobiDB-lite"/>
    </source>
</evidence>
<dbReference type="EMBL" id="CH964085">
    <property type="protein sequence ID" value="EDW78883.2"/>
    <property type="molecule type" value="Genomic_DNA"/>
</dbReference>
<protein>
    <submittedName>
        <fullName evidence="2">Uncharacterized protein</fullName>
    </submittedName>
</protein>
<reference evidence="2 3" key="1">
    <citation type="journal article" date="2007" name="Nature">
        <title>Evolution of genes and genomes on the Drosophila phylogeny.</title>
        <authorList>
            <consortium name="Drosophila 12 Genomes Consortium"/>
            <person name="Clark A.G."/>
            <person name="Eisen M.B."/>
            <person name="Smith D.R."/>
            <person name="Bergman C.M."/>
            <person name="Oliver B."/>
            <person name="Markow T.A."/>
            <person name="Kaufman T.C."/>
            <person name="Kellis M."/>
            <person name="Gelbart W."/>
            <person name="Iyer V.N."/>
            <person name="Pollard D.A."/>
            <person name="Sackton T.B."/>
            <person name="Larracuente A.M."/>
            <person name="Singh N.D."/>
            <person name="Abad J.P."/>
            <person name="Abt D.N."/>
            <person name="Adryan B."/>
            <person name="Aguade M."/>
            <person name="Akashi H."/>
            <person name="Anderson W.W."/>
            <person name="Aquadro C.F."/>
            <person name="Ardell D.H."/>
            <person name="Arguello R."/>
            <person name="Artieri C.G."/>
            <person name="Barbash D.A."/>
            <person name="Barker D."/>
            <person name="Barsanti P."/>
            <person name="Batterham P."/>
            <person name="Batzoglou S."/>
            <person name="Begun D."/>
            <person name="Bhutkar A."/>
            <person name="Blanco E."/>
            <person name="Bosak S.A."/>
            <person name="Bradley R.K."/>
            <person name="Brand A.D."/>
            <person name="Brent M.R."/>
            <person name="Brooks A.N."/>
            <person name="Brown R.H."/>
            <person name="Butlin R.K."/>
            <person name="Caggese C."/>
            <person name="Calvi B.R."/>
            <person name="Bernardo de Carvalho A."/>
            <person name="Caspi A."/>
            <person name="Castrezana S."/>
            <person name="Celniker S.E."/>
            <person name="Chang J.L."/>
            <person name="Chapple C."/>
            <person name="Chatterji S."/>
            <person name="Chinwalla A."/>
            <person name="Civetta A."/>
            <person name="Clifton S.W."/>
            <person name="Comeron J.M."/>
            <person name="Costello J.C."/>
            <person name="Coyne J.A."/>
            <person name="Daub J."/>
            <person name="David R.G."/>
            <person name="Delcher A.L."/>
            <person name="Delehaunty K."/>
            <person name="Do C.B."/>
            <person name="Ebling H."/>
            <person name="Edwards K."/>
            <person name="Eickbush T."/>
            <person name="Evans J.D."/>
            <person name="Filipski A."/>
            <person name="Findeiss S."/>
            <person name="Freyhult E."/>
            <person name="Fulton L."/>
            <person name="Fulton R."/>
            <person name="Garcia A.C."/>
            <person name="Gardiner A."/>
            <person name="Garfield D.A."/>
            <person name="Garvin B.E."/>
            <person name="Gibson G."/>
            <person name="Gilbert D."/>
            <person name="Gnerre S."/>
            <person name="Godfrey J."/>
            <person name="Good R."/>
            <person name="Gotea V."/>
            <person name="Gravely B."/>
            <person name="Greenberg A.J."/>
            <person name="Griffiths-Jones S."/>
            <person name="Gross S."/>
            <person name="Guigo R."/>
            <person name="Gustafson E.A."/>
            <person name="Haerty W."/>
            <person name="Hahn M.W."/>
            <person name="Halligan D.L."/>
            <person name="Halpern A.L."/>
            <person name="Halter G.M."/>
            <person name="Han M.V."/>
            <person name="Heger A."/>
            <person name="Hillier L."/>
            <person name="Hinrichs A.S."/>
            <person name="Holmes I."/>
            <person name="Hoskins R.A."/>
            <person name="Hubisz M.J."/>
            <person name="Hultmark D."/>
            <person name="Huntley M.A."/>
            <person name="Jaffe D.B."/>
            <person name="Jagadeeshan S."/>
            <person name="Jeck W.R."/>
            <person name="Johnson J."/>
            <person name="Jones C.D."/>
            <person name="Jordan W.C."/>
            <person name="Karpen G.H."/>
            <person name="Kataoka E."/>
            <person name="Keightley P.D."/>
            <person name="Kheradpour P."/>
            <person name="Kirkness E.F."/>
            <person name="Koerich L.B."/>
            <person name="Kristiansen K."/>
            <person name="Kudrna D."/>
            <person name="Kulathinal R.J."/>
            <person name="Kumar S."/>
            <person name="Kwok R."/>
            <person name="Lander E."/>
            <person name="Langley C.H."/>
            <person name="Lapoint R."/>
            <person name="Lazzaro B.P."/>
            <person name="Lee S.J."/>
            <person name="Levesque L."/>
            <person name="Li R."/>
            <person name="Lin C.F."/>
            <person name="Lin M.F."/>
            <person name="Lindblad-Toh K."/>
            <person name="Llopart A."/>
            <person name="Long M."/>
            <person name="Low L."/>
            <person name="Lozovsky E."/>
            <person name="Lu J."/>
            <person name="Luo M."/>
            <person name="Machado C.A."/>
            <person name="Makalowski W."/>
            <person name="Marzo M."/>
            <person name="Matsuda M."/>
            <person name="Matzkin L."/>
            <person name="McAllister B."/>
            <person name="McBride C.S."/>
            <person name="McKernan B."/>
            <person name="McKernan K."/>
            <person name="Mendez-Lago M."/>
            <person name="Minx P."/>
            <person name="Mollenhauer M.U."/>
            <person name="Montooth K."/>
            <person name="Mount S.M."/>
            <person name="Mu X."/>
            <person name="Myers E."/>
            <person name="Negre B."/>
            <person name="Newfeld S."/>
            <person name="Nielsen R."/>
            <person name="Noor M.A."/>
            <person name="O'Grady P."/>
            <person name="Pachter L."/>
            <person name="Papaceit M."/>
            <person name="Parisi M.J."/>
            <person name="Parisi M."/>
            <person name="Parts L."/>
            <person name="Pedersen J.S."/>
            <person name="Pesole G."/>
            <person name="Phillippy A.M."/>
            <person name="Ponting C.P."/>
            <person name="Pop M."/>
            <person name="Porcelli D."/>
            <person name="Powell J.R."/>
            <person name="Prohaska S."/>
            <person name="Pruitt K."/>
            <person name="Puig M."/>
            <person name="Quesneville H."/>
            <person name="Ram K.R."/>
            <person name="Rand D."/>
            <person name="Rasmussen M.D."/>
            <person name="Reed L.K."/>
            <person name="Reenan R."/>
            <person name="Reily A."/>
            <person name="Remington K.A."/>
            <person name="Rieger T.T."/>
            <person name="Ritchie M.G."/>
            <person name="Robin C."/>
            <person name="Rogers Y.H."/>
            <person name="Rohde C."/>
            <person name="Rozas J."/>
            <person name="Rubenfield M.J."/>
            <person name="Ruiz A."/>
            <person name="Russo S."/>
            <person name="Salzberg S.L."/>
            <person name="Sanchez-Gracia A."/>
            <person name="Saranga D.J."/>
            <person name="Sato H."/>
            <person name="Schaeffer S.W."/>
            <person name="Schatz M.C."/>
            <person name="Schlenke T."/>
            <person name="Schwartz R."/>
            <person name="Segarra C."/>
            <person name="Singh R.S."/>
            <person name="Sirot L."/>
            <person name="Sirota M."/>
            <person name="Sisneros N.B."/>
            <person name="Smith C.D."/>
            <person name="Smith T.F."/>
            <person name="Spieth J."/>
            <person name="Stage D.E."/>
            <person name="Stark A."/>
            <person name="Stephan W."/>
            <person name="Strausberg R.L."/>
            <person name="Strempel S."/>
            <person name="Sturgill D."/>
            <person name="Sutton G."/>
            <person name="Sutton G.G."/>
            <person name="Tao W."/>
            <person name="Teichmann S."/>
            <person name="Tobari Y.N."/>
            <person name="Tomimura Y."/>
            <person name="Tsolas J.M."/>
            <person name="Valente V.L."/>
            <person name="Venter E."/>
            <person name="Venter J.C."/>
            <person name="Vicario S."/>
            <person name="Vieira F.G."/>
            <person name="Vilella A.J."/>
            <person name="Villasante A."/>
            <person name="Walenz B."/>
            <person name="Wang J."/>
            <person name="Wasserman M."/>
            <person name="Watts T."/>
            <person name="Wilson D."/>
            <person name="Wilson R.K."/>
            <person name="Wing R.A."/>
            <person name="Wolfner M.F."/>
            <person name="Wong A."/>
            <person name="Wong G.K."/>
            <person name="Wu C.I."/>
            <person name="Wu G."/>
            <person name="Yamamoto D."/>
            <person name="Yang H.P."/>
            <person name="Yang S.P."/>
            <person name="Yorke J.A."/>
            <person name="Yoshida K."/>
            <person name="Zdobnov E."/>
            <person name="Zhang P."/>
            <person name="Zhang Y."/>
            <person name="Zimin A.V."/>
            <person name="Baldwin J."/>
            <person name="Abdouelleil A."/>
            <person name="Abdulkadir J."/>
            <person name="Abebe A."/>
            <person name="Abera B."/>
            <person name="Abreu J."/>
            <person name="Acer S.C."/>
            <person name="Aftuck L."/>
            <person name="Alexander A."/>
            <person name="An P."/>
            <person name="Anderson E."/>
            <person name="Anderson S."/>
            <person name="Arachi H."/>
            <person name="Azer M."/>
            <person name="Bachantsang P."/>
            <person name="Barry A."/>
            <person name="Bayul T."/>
            <person name="Berlin A."/>
            <person name="Bessette D."/>
            <person name="Bloom T."/>
            <person name="Blye J."/>
            <person name="Boguslavskiy L."/>
            <person name="Bonnet C."/>
            <person name="Boukhgalter B."/>
            <person name="Bourzgui I."/>
            <person name="Brown A."/>
            <person name="Cahill P."/>
            <person name="Channer S."/>
            <person name="Cheshatsang Y."/>
            <person name="Chuda L."/>
            <person name="Citroen M."/>
            <person name="Collymore A."/>
            <person name="Cooke P."/>
            <person name="Costello M."/>
            <person name="D'Aco K."/>
            <person name="Daza R."/>
            <person name="De Haan G."/>
            <person name="DeGray S."/>
            <person name="DeMaso C."/>
            <person name="Dhargay N."/>
            <person name="Dooley K."/>
            <person name="Dooley E."/>
            <person name="Doricent M."/>
            <person name="Dorje P."/>
            <person name="Dorjee K."/>
            <person name="Dupes A."/>
            <person name="Elong R."/>
            <person name="Falk J."/>
            <person name="Farina A."/>
            <person name="Faro S."/>
            <person name="Ferguson D."/>
            <person name="Fisher S."/>
            <person name="Foley C.D."/>
            <person name="Franke A."/>
            <person name="Friedrich D."/>
            <person name="Gadbois L."/>
            <person name="Gearin G."/>
            <person name="Gearin C.R."/>
            <person name="Giannoukos G."/>
            <person name="Goode T."/>
            <person name="Graham J."/>
            <person name="Grandbois E."/>
            <person name="Grewal S."/>
            <person name="Gyaltsen K."/>
            <person name="Hafez N."/>
            <person name="Hagos B."/>
            <person name="Hall J."/>
            <person name="Henson C."/>
            <person name="Hollinger A."/>
            <person name="Honan T."/>
            <person name="Huard M.D."/>
            <person name="Hughes L."/>
            <person name="Hurhula B."/>
            <person name="Husby M.E."/>
            <person name="Kamat A."/>
            <person name="Kanga B."/>
            <person name="Kashin S."/>
            <person name="Khazanovich D."/>
            <person name="Kisner P."/>
            <person name="Lance K."/>
            <person name="Lara M."/>
            <person name="Lee W."/>
            <person name="Lennon N."/>
            <person name="Letendre F."/>
            <person name="LeVine R."/>
            <person name="Lipovsky A."/>
            <person name="Liu X."/>
            <person name="Liu J."/>
            <person name="Liu S."/>
            <person name="Lokyitsang T."/>
            <person name="Lokyitsang Y."/>
            <person name="Lubonja R."/>
            <person name="Lui A."/>
            <person name="MacDonald P."/>
            <person name="Magnisalis V."/>
            <person name="Maru K."/>
            <person name="Matthews C."/>
            <person name="McCusker W."/>
            <person name="McDonough S."/>
            <person name="Mehta T."/>
            <person name="Meldrim J."/>
            <person name="Meneus L."/>
            <person name="Mihai O."/>
            <person name="Mihalev A."/>
            <person name="Mihova T."/>
            <person name="Mittelman R."/>
            <person name="Mlenga V."/>
            <person name="Montmayeur A."/>
            <person name="Mulrain L."/>
            <person name="Navidi A."/>
            <person name="Naylor J."/>
            <person name="Negash T."/>
            <person name="Nguyen T."/>
            <person name="Nguyen N."/>
            <person name="Nicol R."/>
            <person name="Norbu C."/>
            <person name="Norbu N."/>
            <person name="Novod N."/>
            <person name="O'Neill B."/>
            <person name="Osman S."/>
            <person name="Markiewicz E."/>
            <person name="Oyono O.L."/>
            <person name="Patti C."/>
            <person name="Phunkhang P."/>
            <person name="Pierre F."/>
            <person name="Priest M."/>
            <person name="Raghuraman S."/>
            <person name="Rege F."/>
            <person name="Reyes R."/>
            <person name="Rise C."/>
            <person name="Rogov P."/>
            <person name="Ross K."/>
            <person name="Ryan E."/>
            <person name="Settipalli S."/>
            <person name="Shea T."/>
            <person name="Sherpa N."/>
            <person name="Shi L."/>
            <person name="Shih D."/>
            <person name="Sparrow T."/>
            <person name="Spaulding J."/>
            <person name="Stalker J."/>
            <person name="Stange-Thomann N."/>
            <person name="Stavropoulos S."/>
            <person name="Stone C."/>
            <person name="Strader C."/>
            <person name="Tesfaye S."/>
            <person name="Thomson T."/>
            <person name="Thoulutsang Y."/>
            <person name="Thoulutsang D."/>
            <person name="Topham K."/>
            <person name="Topping I."/>
            <person name="Tsamla T."/>
            <person name="Vassiliev H."/>
            <person name="Vo A."/>
            <person name="Wangchuk T."/>
            <person name="Wangdi T."/>
            <person name="Weiand M."/>
            <person name="Wilkinson J."/>
            <person name="Wilson A."/>
            <person name="Yadav S."/>
            <person name="Young G."/>
            <person name="Yu Q."/>
            <person name="Zembek L."/>
            <person name="Zhong D."/>
            <person name="Zimmer A."/>
            <person name="Zwirko Z."/>
            <person name="Jaffe D.B."/>
            <person name="Alvarez P."/>
            <person name="Brockman W."/>
            <person name="Butler J."/>
            <person name="Chin C."/>
            <person name="Gnerre S."/>
            <person name="Grabherr M."/>
            <person name="Kleber M."/>
            <person name="Mauceli E."/>
            <person name="MacCallum I."/>
        </authorList>
    </citation>
    <scope>NUCLEOTIDE SEQUENCE [LARGE SCALE GENOMIC DNA]</scope>
    <source>
        <strain evidence="3">Tucson 14030-0811.24</strain>
    </source>
</reference>
<evidence type="ECO:0000313" key="3">
    <source>
        <dbReference type="Proteomes" id="UP000007798"/>
    </source>
</evidence>
<name>B4N3E4_DROWI</name>
<sequence length="486" mass="54099">MFRFYKLYSLYLSKMAKIMEGGEENPAMEWCLCEKLPRALLHIPLTKDMRCEVCGLVRRARRIFSSSSSSDEEAFEQRQKMLLERRRAEEACSGQIRVKVAMKAKKPPSHAKTDCNKCGGLQKSHGKVYAGRFGHYPRPKRLVKRDEKTVHSKLNTAPPPSTPTSSPPLQTLPETISESPKDEDMPNLVALAHEVFKRPAHQRSHWPSYYGNLFVSDFIPLDSPITDPSGGAISKRPAVAGQPLRTHRSRPLPPLAKVLSDIATQQKKPRQRAKGGGLEPEKDRNSSHASQFTPYDAYEGPSEDSLIVNSASYLMHQRELSNRSLLSLPSALPLSTLADSQHSGAALFPPSAPSLVEQIVQSTQNSHYLSSRQICIQLDTEVRKAASETALLDNSSSSSSSSSESSVHLAPQLTTFASYHKKQNDLAMKRKHFLAEEQSHEEAETTPPAVVSIMDEIFWTPIEKSILTEHDEITANSPNNEAENLR</sequence>
<proteinExistence type="predicted"/>
<evidence type="ECO:0000313" key="2">
    <source>
        <dbReference type="EMBL" id="EDW78883.2"/>
    </source>
</evidence>